<dbReference type="Pfam" id="PF00560">
    <property type="entry name" value="LRR_1"/>
    <property type="match status" value="1"/>
</dbReference>
<dbReference type="Proteomes" id="UP001152320">
    <property type="component" value="Chromosome 2"/>
</dbReference>
<keyword evidence="5" id="KW-0472">Membrane</keyword>
<evidence type="ECO:0000313" key="9">
    <source>
        <dbReference type="Proteomes" id="UP001152320"/>
    </source>
</evidence>
<dbReference type="InterPro" id="IPR007110">
    <property type="entry name" value="Ig-like_dom"/>
</dbReference>
<dbReference type="InterPro" id="IPR050541">
    <property type="entry name" value="LRR_TM_domain-containing"/>
</dbReference>
<dbReference type="SMART" id="SM00082">
    <property type="entry name" value="LRRCT"/>
    <property type="match status" value="1"/>
</dbReference>
<keyword evidence="4" id="KW-1015">Disulfide bond</keyword>
<keyword evidence="2 6" id="KW-0732">Signal</keyword>
<evidence type="ECO:0000256" key="3">
    <source>
        <dbReference type="ARBA" id="ARBA00022737"/>
    </source>
</evidence>
<keyword evidence="5" id="KW-0812">Transmembrane</keyword>
<evidence type="ECO:0000256" key="6">
    <source>
        <dbReference type="SAM" id="SignalP"/>
    </source>
</evidence>
<feature type="chain" id="PRO_5040488736" evidence="6">
    <location>
        <begin position="27"/>
        <end position="494"/>
    </location>
</feature>
<dbReference type="InterPro" id="IPR003591">
    <property type="entry name" value="Leu-rich_rpt_typical-subtyp"/>
</dbReference>
<feature type="signal peptide" evidence="6">
    <location>
        <begin position="1"/>
        <end position="26"/>
    </location>
</feature>
<dbReference type="PANTHER" id="PTHR24369">
    <property type="entry name" value="ANTIGEN BSP, PUTATIVE-RELATED"/>
    <property type="match status" value="1"/>
</dbReference>
<evidence type="ECO:0000259" key="7">
    <source>
        <dbReference type="PROSITE" id="PS50835"/>
    </source>
</evidence>
<keyword evidence="1" id="KW-0433">Leucine-rich repeat</keyword>
<dbReference type="Gene3D" id="2.60.40.10">
    <property type="entry name" value="Immunoglobulins"/>
    <property type="match status" value="1"/>
</dbReference>
<dbReference type="InterPro" id="IPR032675">
    <property type="entry name" value="LRR_dom_sf"/>
</dbReference>
<dbReference type="InterPro" id="IPR036179">
    <property type="entry name" value="Ig-like_dom_sf"/>
</dbReference>
<keyword evidence="3" id="KW-0677">Repeat</keyword>
<evidence type="ECO:0000256" key="5">
    <source>
        <dbReference type="SAM" id="Phobius"/>
    </source>
</evidence>
<name>A0A9Q1HH92_HOLLE</name>
<gene>
    <name evidence="8" type="ORF">HOLleu_05205</name>
</gene>
<dbReference type="AlphaFoldDB" id="A0A9Q1HH92"/>
<proteinExistence type="predicted"/>
<evidence type="ECO:0000256" key="1">
    <source>
        <dbReference type="ARBA" id="ARBA00022614"/>
    </source>
</evidence>
<organism evidence="8 9">
    <name type="scientific">Holothuria leucospilota</name>
    <name type="common">Black long sea cucumber</name>
    <name type="synonym">Mertensiothuria leucospilota</name>
    <dbReference type="NCBI Taxonomy" id="206669"/>
    <lineage>
        <taxon>Eukaryota</taxon>
        <taxon>Metazoa</taxon>
        <taxon>Echinodermata</taxon>
        <taxon>Eleutherozoa</taxon>
        <taxon>Echinozoa</taxon>
        <taxon>Holothuroidea</taxon>
        <taxon>Aspidochirotacea</taxon>
        <taxon>Aspidochirotida</taxon>
        <taxon>Holothuriidae</taxon>
        <taxon>Holothuria</taxon>
    </lineage>
</organism>
<dbReference type="PROSITE" id="PS51450">
    <property type="entry name" value="LRR"/>
    <property type="match status" value="2"/>
</dbReference>
<protein>
    <submittedName>
        <fullName evidence="8">Protein slit</fullName>
    </submittedName>
</protein>
<dbReference type="PANTHER" id="PTHR24369:SF210">
    <property type="entry name" value="CHAOPTIN-RELATED"/>
    <property type="match status" value="1"/>
</dbReference>
<dbReference type="SUPFAM" id="SSF48726">
    <property type="entry name" value="Immunoglobulin"/>
    <property type="match status" value="1"/>
</dbReference>
<dbReference type="PROSITE" id="PS50835">
    <property type="entry name" value="IG_LIKE"/>
    <property type="match status" value="1"/>
</dbReference>
<evidence type="ECO:0000313" key="8">
    <source>
        <dbReference type="EMBL" id="KAJ8046514.1"/>
    </source>
</evidence>
<dbReference type="InterPro" id="IPR013783">
    <property type="entry name" value="Ig-like_fold"/>
</dbReference>
<keyword evidence="9" id="KW-1185">Reference proteome</keyword>
<dbReference type="Gene3D" id="3.80.10.10">
    <property type="entry name" value="Ribonuclease Inhibitor"/>
    <property type="match status" value="2"/>
</dbReference>
<evidence type="ECO:0000256" key="4">
    <source>
        <dbReference type="ARBA" id="ARBA00023157"/>
    </source>
</evidence>
<dbReference type="SUPFAM" id="SSF52058">
    <property type="entry name" value="L domain-like"/>
    <property type="match status" value="1"/>
</dbReference>
<dbReference type="PROSITE" id="PS51257">
    <property type="entry name" value="PROKAR_LIPOPROTEIN"/>
    <property type="match status" value="1"/>
</dbReference>
<accession>A0A9Q1HH92</accession>
<dbReference type="SMART" id="SM00369">
    <property type="entry name" value="LRR_TYP"/>
    <property type="match status" value="5"/>
</dbReference>
<sequence length="494" mass="54628">MRLVICWYHIAVFSTAVCACVNCVTALSCRIITNTSDMHVDCSSKRLCKIPLEIPRKVKRLNLSNNSITVVKEADLRGMTMLSTLDLSRNYISQIDPEAFEGLINVWDLNLSHNLLENLPKGLLDDLSQLYQLTLSHNRLTRIAVSLATHKSLIALNLAENNISSIDADFTKVEGANFSATRELLSLEHLDLGGNQLQTLPENLLYPLDLQKLNLSHNPWKCDCHLRWLSQWLAAHSFTKLGAYGAKCEYTGPHGGLFLQDIESHDLMCAPYSTAESLSYKISEGTPLEVICPVFADPRPNITWFVNGSQVLRNDDVKPAPLIPYLVTESQSLVFISPKYFGSIVTCRATNRAGTVFIPIFIEVLESNVSPPNCVSVRFGFDDPTELLALSCVLSTLVSVLALSMLIHAKICKYRKNRAQKSVYQTYRPPPTSNGHCYTLIRQGQHSYSITSRVHTNSVSDCGNASILSDVADTGSGFSDYDASGYLVVSASSE</sequence>
<evidence type="ECO:0000256" key="2">
    <source>
        <dbReference type="ARBA" id="ARBA00022729"/>
    </source>
</evidence>
<feature type="domain" description="Ig-like" evidence="7">
    <location>
        <begin position="271"/>
        <end position="351"/>
    </location>
</feature>
<dbReference type="OrthoDB" id="643377at2759"/>
<keyword evidence="5" id="KW-1133">Transmembrane helix</keyword>
<dbReference type="GO" id="GO:0005886">
    <property type="term" value="C:plasma membrane"/>
    <property type="evidence" value="ECO:0007669"/>
    <property type="project" value="TreeGrafter"/>
</dbReference>
<reference evidence="8" key="1">
    <citation type="submission" date="2021-10" db="EMBL/GenBank/DDBJ databases">
        <title>Tropical sea cucumber genome reveals ecological adaptation and Cuvierian tubules defense mechanism.</title>
        <authorList>
            <person name="Chen T."/>
        </authorList>
    </citation>
    <scope>NUCLEOTIDE SEQUENCE</scope>
    <source>
        <strain evidence="8">Nanhai2018</strain>
        <tissue evidence="8">Muscle</tissue>
    </source>
</reference>
<dbReference type="InterPro" id="IPR001611">
    <property type="entry name" value="Leu-rich_rpt"/>
</dbReference>
<dbReference type="InterPro" id="IPR000483">
    <property type="entry name" value="Cys-rich_flank_reg_C"/>
</dbReference>
<dbReference type="Pfam" id="PF13855">
    <property type="entry name" value="LRR_8"/>
    <property type="match status" value="1"/>
</dbReference>
<dbReference type="EMBL" id="JAIZAY010000002">
    <property type="protein sequence ID" value="KAJ8046514.1"/>
    <property type="molecule type" value="Genomic_DNA"/>
</dbReference>
<feature type="transmembrane region" description="Helical" evidence="5">
    <location>
        <begin position="387"/>
        <end position="409"/>
    </location>
</feature>
<comment type="caution">
    <text evidence="8">The sequence shown here is derived from an EMBL/GenBank/DDBJ whole genome shotgun (WGS) entry which is preliminary data.</text>
</comment>